<sequence>MTLEEIQSVTFDDNSMLDEYKTKPLTRNSLFLINGNHYIVDAVGSGKITLLSKLIVIYKQRINPFILYFYNFGADETMALNLNSKNIVLTNITYEKAMYFLSQFDEFKYSVKEVYTYWKLRELNISYKSDYIQRMKERIIQNNPIKENPTRLASVSAEKQMEKPRDYVRRIAEIFEQECIDKITKYSVPTMIMRFIFQAFIHNVYFERKFHISQEDGDAELKITIIPILFHSSLQNSLLIFDDIGSNADIQRFSSGLAKTITHLVSDSRHSKNTVFFVAQRPSYLFKTARMLSHVICLSVNLSESDLKQAYEENSIWNLDFEEFMLVYGTLNNELGNEVAQLPNDAGKNLELTTDISNTFINIIWFPIFDIIFKKINKFQQLIIRGYYLLNTDIQQLENSANGDFAFSAESGTVWMYDAAWYNSGDIVPDQVTPASDATPLVDSGTGVAGTSTEYSRGDHKHQLQVSDVLPSKDTSVGTVGQASSYARSDHQHPIQTVDTIPVTNSADRSYDTVDSYARNDHSHPINVQTNASIVPVVNGVGNNGTSAYYSSYDHIHPQQLTYDGNLTATKFIKSGGTSNDILLPDGSTKSIVYAIRAEQITTTVKYIKLCTFNPLLQNNCMSVEFRYCMQEAYALYYGAGATRTCELRIQLTVWSNDVVIDYTNSGTVTAPITNILTSSPVDELPTDYEAMYQLTTNLQLEYQTVNNAPFTQNGLLQINTTGNNYNQGIRISGSISDSYSRIFLGCNSKSTTGTQARQWSILAAPNGEFRIAVNTQASQENRGLIISPDGITLTFNGRVL</sequence>
<gene>
    <name evidence="2" type="ORF">EZS28_013250</name>
</gene>
<evidence type="ECO:0000313" key="3">
    <source>
        <dbReference type="Proteomes" id="UP000324800"/>
    </source>
</evidence>
<evidence type="ECO:0000313" key="2">
    <source>
        <dbReference type="EMBL" id="KAA6391226.1"/>
    </source>
</evidence>
<protein>
    <submittedName>
        <fullName evidence="2">Uncharacterized protein</fullName>
    </submittedName>
</protein>
<dbReference type="AlphaFoldDB" id="A0A5J4W994"/>
<organism evidence="2 3">
    <name type="scientific">Streblomastix strix</name>
    <dbReference type="NCBI Taxonomy" id="222440"/>
    <lineage>
        <taxon>Eukaryota</taxon>
        <taxon>Metamonada</taxon>
        <taxon>Preaxostyla</taxon>
        <taxon>Oxymonadida</taxon>
        <taxon>Streblomastigidae</taxon>
        <taxon>Streblomastix</taxon>
    </lineage>
</organism>
<reference evidence="2 3" key="1">
    <citation type="submission" date="2019-03" db="EMBL/GenBank/DDBJ databases">
        <title>Single cell metagenomics reveals metabolic interactions within the superorganism composed of flagellate Streblomastix strix and complex community of Bacteroidetes bacteria on its surface.</title>
        <authorList>
            <person name="Treitli S.C."/>
            <person name="Kolisko M."/>
            <person name="Husnik F."/>
            <person name="Keeling P."/>
            <person name="Hampl V."/>
        </authorList>
    </citation>
    <scope>NUCLEOTIDE SEQUENCE [LARGE SCALE GENOMIC DNA]</scope>
    <source>
        <strain evidence="2">ST1C</strain>
    </source>
</reference>
<accession>A0A5J4W994</accession>
<proteinExistence type="predicted"/>
<evidence type="ECO:0000256" key="1">
    <source>
        <dbReference type="SAM" id="MobiDB-lite"/>
    </source>
</evidence>
<name>A0A5J4W994_9EUKA</name>
<dbReference type="EMBL" id="SNRW01002949">
    <property type="protein sequence ID" value="KAA6391226.1"/>
    <property type="molecule type" value="Genomic_DNA"/>
</dbReference>
<feature type="region of interest" description="Disordered" evidence="1">
    <location>
        <begin position="434"/>
        <end position="461"/>
    </location>
</feature>
<dbReference type="Proteomes" id="UP000324800">
    <property type="component" value="Unassembled WGS sequence"/>
</dbReference>
<comment type="caution">
    <text evidence="2">The sequence shown here is derived from an EMBL/GenBank/DDBJ whole genome shotgun (WGS) entry which is preliminary data.</text>
</comment>